<sequence>MTRTRGLKRLAVGACLAVLVAVGAVLVVPGMLRTEAVRAALRAEIKLATGLDPELRGGSALSAFPSSAVTFDDVVLRLRPGDSPLVAAPRLTAHLRFLPLLVGRVDISEIILTQPQVTIQFDDHGSSNWSAALHAVRANLAPNGPERARPIGFSAIRLVDGTIEIRNPSRTKIETLADVEASLAWPSISRSFGATGSFSWRGERLDGSLSVADFHAALAGDRSGAKLRLSGAPFKFAFDGQVGHKPVLKIDGTLAADATSLRKVVAWAGQRALPGSGFERFSMKAQTSVLGATVALSNVNLELDGNAAEGVLTFTGDQRKTLQGTLAAGEVNLTPYIAGLRFNDPTEREWNPAPIALDGFESFDFDLRLSASNATLGPHRAGRSALGATLRGGQLNLSIGEAQAFGGMLRGQIALGKSAQGADMKAQLAFEDVDVESTLSSLFGIRRLSGRGDMQMALEGHGASVADLVHTLSGDASLAAQRGAISGLNVEQLLRRLERRPLSGAGDFRSGRTPFEKLDVKLKIANGMIEAEQVVIDSGSVRTAMDGTASIPERVVALKGIASLAVAREAHFELPFVVRGRWSDPSLVPDIQRLMERSGAAAPLFDAARGGRAREAVRSAIEQMRSGTDAPATAPPAASPR</sequence>
<gene>
    <name evidence="3" type="ORF">GJW-30_1_00464</name>
</gene>
<evidence type="ECO:0000313" key="4">
    <source>
        <dbReference type="Proteomes" id="UP000236884"/>
    </source>
</evidence>
<feature type="region of interest" description="Disordered" evidence="1">
    <location>
        <begin position="621"/>
        <end position="641"/>
    </location>
</feature>
<dbReference type="PANTHER" id="PTHR30441">
    <property type="entry name" value="DUF748 DOMAIN-CONTAINING PROTEIN"/>
    <property type="match status" value="1"/>
</dbReference>
<evidence type="ECO:0000256" key="1">
    <source>
        <dbReference type="SAM" id="MobiDB-lite"/>
    </source>
</evidence>
<dbReference type="Proteomes" id="UP000236884">
    <property type="component" value="Chromosome"/>
</dbReference>
<dbReference type="KEGG" id="vgo:GJW-30_1_00464"/>
<proteinExistence type="predicted"/>
<dbReference type="PANTHER" id="PTHR30441:SF4">
    <property type="entry name" value="PROTEIN ASMA"/>
    <property type="match status" value="1"/>
</dbReference>
<protein>
    <submittedName>
        <fullName evidence="3">Putative assembly protein</fullName>
    </submittedName>
</protein>
<feature type="domain" description="AsmA" evidence="2">
    <location>
        <begin position="389"/>
        <end position="531"/>
    </location>
</feature>
<dbReference type="OrthoDB" id="5439561at2"/>
<keyword evidence="4" id="KW-1185">Reference proteome</keyword>
<reference evidence="3 4" key="1">
    <citation type="submission" date="2015-08" db="EMBL/GenBank/DDBJ databases">
        <title>Investigation of the bacterial diversity of lava forest soil.</title>
        <authorList>
            <person name="Lee J.S."/>
        </authorList>
    </citation>
    <scope>NUCLEOTIDE SEQUENCE [LARGE SCALE GENOMIC DNA]</scope>
    <source>
        <strain evidence="3 4">GJW-30</strain>
    </source>
</reference>
<evidence type="ECO:0000313" key="3">
    <source>
        <dbReference type="EMBL" id="BAT57953.1"/>
    </source>
</evidence>
<accession>A0A0S3PPQ5</accession>
<dbReference type="RefSeq" id="WP_096351162.1">
    <property type="nucleotide sequence ID" value="NZ_AP014946.1"/>
</dbReference>
<dbReference type="GO" id="GO:0005886">
    <property type="term" value="C:plasma membrane"/>
    <property type="evidence" value="ECO:0007669"/>
    <property type="project" value="TreeGrafter"/>
</dbReference>
<dbReference type="InterPro" id="IPR007844">
    <property type="entry name" value="AsmA"/>
</dbReference>
<feature type="domain" description="AsmA" evidence="2">
    <location>
        <begin position="6"/>
        <end position="237"/>
    </location>
</feature>
<dbReference type="EMBL" id="AP014946">
    <property type="protein sequence ID" value="BAT57953.1"/>
    <property type="molecule type" value="Genomic_DNA"/>
</dbReference>
<dbReference type="Pfam" id="PF05170">
    <property type="entry name" value="AsmA"/>
    <property type="match status" value="2"/>
</dbReference>
<organism evidence="3 4">
    <name type="scientific">Variibacter gotjawalensis</name>
    <dbReference type="NCBI Taxonomy" id="1333996"/>
    <lineage>
        <taxon>Bacteria</taxon>
        <taxon>Pseudomonadati</taxon>
        <taxon>Pseudomonadota</taxon>
        <taxon>Alphaproteobacteria</taxon>
        <taxon>Hyphomicrobiales</taxon>
        <taxon>Nitrobacteraceae</taxon>
        <taxon>Variibacter</taxon>
    </lineage>
</organism>
<evidence type="ECO:0000259" key="2">
    <source>
        <dbReference type="Pfam" id="PF05170"/>
    </source>
</evidence>
<dbReference type="GO" id="GO:0090313">
    <property type="term" value="P:regulation of protein targeting to membrane"/>
    <property type="evidence" value="ECO:0007669"/>
    <property type="project" value="TreeGrafter"/>
</dbReference>
<dbReference type="AlphaFoldDB" id="A0A0S3PPQ5"/>
<name>A0A0S3PPQ5_9BRAD</name>
<dbReference type="InterPro" id="IPR052894">
    <property type="entry name" value="AsmA-related"/>
</dbReference>